<evidence type="ECO:0000313" key="1">
    <source>
        <dbReference type="EMBL" id="MBS4893759.1"/>
    </source>
</evidence>
<comment type="caution">
    <text evidence="1">The sequence shown here is derived from an EMBL/GenBank/DDBJ whole genome shotgun (WGS) entry which is preliminary data.</text>
</comment>
<dbReference type="Proteomes" id="UP000778864">
    <property type="component" value="Unassembled WGS sequence"/>
</dbReference>
<evidence type="ECO:0000313" key="2">
    <source>
        <dbReference type="Proteomes" id="UP000778864"/>
    </source>
</evidence>
<sequence>MSRKLSELKDEDMLIVNGYDVVSKEDFLNDLEFYKNKAERVYTTTQYKANVNAEYMLEDALEREYNNMYEGWLENIEQDVTEEDIKELQNIVDRILARNESTNICYIEDEKVIVDIK</sequence>
<reference evidence="1" key="1">
    <citation type="submission" date="2021-02" db="EMBL/GenBank/DDBJ databases">
        <title>Infant gut strain persistence is associated with maternal origin, phylogeny, and functional potential including surface adhesion and iron acquisition.</title>
        <authorList>
            <person name="Lou Y.C."/>
        </authorList>
    </citation>
    <scope>NUCLEOTIDE SEQUENCE</scope>
    <source>
        <strain evidence="1">L3_108_031G1_dasL3_108_031G1_concoct_20</strain>
    </source>
</reference>
<name>A0A942WN42_VEIPA</name>
<gene>
    <name evidence="1" type="ORF">KHZ90_08290</name>
</gene>
<dbReference type="EMBL" id="JAGZMU010000005">
    <property type="protein sequence ID" value="MBS4893759.1"/>
    <property type="molecule type" value="Genomic_DNA"/>
</dbReference>
<protein>
    <submittedName>
        <fullName evidence="1">Uncharacterized protein</fullName>
    </submittedName>
</protein>
<accession>A0A942WN42</accession>
<organism evidence="1 2">
    <name type="scientific">Veillonella parvula</name>
    <name type="common">Staphylococcus parvulus</name>
    <dbReference type="NCBI Taxonomy" id="29466"/>
    <lineage>
        <taxon>Bacteria</taxon>
        <taxon>Bacillati</taxon>
        <taxon>Bacillota</taxon>
        <taxon>Negativicutes</taxon>
        <taxon>Veillonellales</taxon>
        <taxon>Veillonellaceae</taxon>
        <taxon>Veillonella</taxon>
    </lineage>
</organism>
<proteinExistence type="predicted"/>
<dbReference type="AlphaFoldDB" id="A0A942WN42"/>
<dbReference type="RefSeq" id="WP_278468008.1">
    <property type="nucleotide sequence ID" value="NZ_JAGZMU010000005.1"/>
</dbReference>